<sequence length="65" mass="7308">MKGILSPIPKLNNIATMTLLADTNKTITYIADNLGFADSQSLYHFFKRNTGCTQTQYRNQLLGKL</sequence>
<keyword evidence="5" id="KW-1185">Reference proteome</keyword>
<dbReference type="Pfam" id="PF12833">
    <property type="entry name" value="HTH_18"/>
    <property type="match status" value="1"/>
</dbReference>
<dbReference type="RefSeq" id="WP_168237479.1">
    <property type="nucleotide sequence ID" value="NZ_CP050995.1"/>
</dbReference>
<proteinExistence type="predicted"/>
<accession>A0ABX6KMV9</accession>
<feature type="domain" description="HTH araC/xylS-type" evidence="3">
    <location>
        <begin position="19"/>
        <end position="60"/>
    </location>
</feature>
<gene>
    <name evidence="4" type="ORF">FOB44_02050</name>
</gene>
<keyword evidence="1" id="KW-0805">Transcription regulation</keyword>
<dbReference type="Proteomes" id="UP000501570">
    <property type="component" value="Chromosome"/>
</dbReference>
<evidence type="ECO:0000256" key="1">
    <source>
        <dbReference type="ARBA" id="ARBA00023015"/>
    </source>
</evidence>
<dbReference type="InterPro" id="IPR018060">
    <property type="entry name" value="HTH_AraC"/>
</dbReference>
<dbReference type="EMBL" id="CP050995">
    <property type="protein sequence ID" value="QIY89508.1"/>
    <property type="molecule type" value="Genomic_DNA"/>
</dbReference>
<name>A0ABX6KMV9_CHRGL</name>
<reference evidence="4 5" key="1">
    <citation type="submission" date="2019-09" db="EMBL/GenBank/DDBJ databases">
        <title>FDA dAtabase for Regulatory Grade micrObial Sequences (FDA-ARGOS): Supporting development and validation of Infectious Disease Dx tests.</title>
        <authorList>
            <person name="Sciortino C."/>
            <person name="Tallon L."/>
            <person name="Sadzewicz L."/>
            <person name="Vavikolanu K."/>
            <person name="Mehta A."/>
            <person name="Aluvathingal J."/>
            <person name="Nadendla S."/>
            <person name="Nandy P."/>
            <person name="Geyer C."/>
            <person name="Yan Y."/>
            <person name="Sichtig H."/>
        </authorList>
    </citation>
    <scope>NUCLEOTIDE SEQUENCE [LARGE SCALE GENOMIC DNA]</scope>
    <source>
        <strain evidence="4 5">FDAARGOS_636</strain>
    </source>
</reference>
<evidence type="ECO:0000256" key="2">
    <source>
        <dbReference type="ARBA" id="ARBA00023163"/>
    </source>
</evidence>
<evidence type="ECO:0000313" key="5">
    <source>
        <dbReference type="Proteomes" id="UP000501570"/>
    </source>
</evidence>
<keyword evidence="2" id="KW-0804">Transcription</keyword>
<dbReference type="Gene3D" id="1.10.10.60">
    <property type="entry name" value="Homeodomain-like"/>
    <property type="match status" value="1"/>
</dbReference>
<dbReference type="InterPro" id="IPR009057">
    <property type="entry name" value="Homeodomain-like_sf"/>
</dbReference>
<evidence type="ECO:0000259" key="3">
    <source>
        <dbReference type="PROSITE" id="PS01124"/>
    </source>
</evidence>
<protein>
    <submittedName>
        <fullName evidence="4">Helix-turn-helix domain-containing protein</fullName>
    </submittedName>
</protein>
<evidence type="ECO:0000313" key="4">
    <source>
        <dbReference type="EMBL" id="QIY89508.1"/>
    </source>
</evidence>
<organism evidence="4 5">
    <name type="scientific">Chryseobacterium gallinarum</name>
    <dbReference type="NCBI Taxonomy" id="1324352"/>
    <lineage>
        <taxon>Bacteria</taxon>
        <taxon>Pseudomonadati</taxon>
        <taxon>Bacteroidota</taxon>
        <taxon>Flavobacteriia</taxon>
        <taxon>Flavobacteriales</taxon>
        <taxon>Weeksellaceae</taxon>
        <taxon>Chryseobacterium group</taxon>
        <taxon>Chryseobacterium</taxon>
    </lineage>
</organism>
<dbReference type="PROSITE" id="PS01124">
    <property type="entry name" value="HTH_ARAC_FAMILY_2"/>
    <property type="match status" value="1"/>
</dbReference>
<dbReference type="SUPFAM" id="SSF46689">
    <property type="entry name" value="Homeodomain-like"/>
    <property type="match status" value="1"/>
</dbReference>